<gene>
    <name evidence="2" type="ORF">A2Z33_02810</name>
</gene>
<evidence type="ECO:0000313" key="2">
    <source>
        <dbReference type="EMBL" id="OGG01441.1"/>
    </source>
</evidence>
<organism evidence="2 3">
    <name type="scientific">Candidatus Gottesmanbacteria bacterium RBG_16_52_11</name>
    <dbReference type="NCBI Taxonomy" id="1798374"/>
    <lineage>
        <taxon>Bacteria</taxon>
        <taxon>Candidatus Gottesmaniibacteriota</taxon>
    </lineage>
</organism>
<dbReference type="SUPFAM" id="SSF53067">
    <property type="entry name" value="Actin-like ATPase domain"/>
    <property type="match status" value="1"/>
</dbReference>
<dbReference type="Pfam" id="PF00814">
    <property type="entry name" value="TsaD"/>
    <property type="match status" value="1"/>
</dbReference>
<reference evidence="2 3" key="1">
    <citation type="journal article" date="2016" name="Nat. Commun.">
        <title>Thousands of microbial genomes shed light on interconnected biogeochemical processes in an aquifer system.</title>
        <authorList>
            <person name="Anantharaman K."/>
            <person name="Brown C.T."/>
            <person name="Hug L.A."/>
            <person name="Sharon I."/>
            <person name="Castelle C.J."/>
            <person name="Probst A.J."/>
            <person name="Thomas B.C."/>
            <person name="Singh A."/>
            <person name="Wilkins M.J."/>
            <person name="Karaoz U."/>
            <person name="Brodie E.L."/>
            <person name="Williams K.H."/>
            <person name="Hubbard S.S."/>
            <person name="Banfield J.F."/>
        </authorList>
    </citation>
    <scope>NUCLEOTIDE SEQUENCE [LARGE SCALE GENOMIC DNA]</scope>
</reference>
<name>A0A1F5YMN0_9BACT</name>
<dbReference type="AlphaFoldDB" id="A0A1F5YMN0"/>
<sequence>MTKKARRELFIDTTDSGRISVSISGAENLTAVSRAGSGSRPDSVVALIRGLLIRAGIDFEDLTAIRVATGPGSFTGIRIGITVARTLGLLLGITVNGRDARRTVKPRYAKSKFDS</sequence>
<evidence type="ECO:0000259" key="1">
    <source>
        <dbReference type="Pfam" id="PF00814"/>
    </source>
</evidence>
<dbReference type="InterPro" id="IPR043129">
    <property type="entry name" value="ATPase_NBD"/>
</dbReference>
<proteinExistence type="predicted"/>
<dbReference type="EMBL" id="MFJD01000016">
    <property type="protein sequence ID" value="OGG01441.1"/>
    <property type="molecule type" value="Genomic_DNA"/>
</dbReference>
<dbReference type="InterPro" id="IPR000905">
    <property type="entry name" value="Gcp-like_dom"/>
</dbReference>
<protein>
    <recommendedName>
        <fullName evidence="1">Gcp-like domain-containing protein</fullName>
    </recommendedName>
</protein>
<dbReference type="Proteomes" id="UP000178448">
    <property type="component" value="Unassembled WGS sequence"/>
</dbReference>
<dbReference type="Gene3D" id="3.30.420.40">
    <property type="match status" value="1"/>
</dbReference>
<comment type="caution">
    <text evidence="2">The sequence shown here is derived from an EMBL/GenBank/DDBJ whole genome shotgun (WGS) entry which is preliminary data.</text>
</comment>
<feature type="domain" description="Gcp-like" evidence="1">
    <location>
        <begin position="45"/>
        <end position="95"/>
    </location>
</feature>
<evidence type="ECO:0000313" key="3">
    <source>
        <dbReference type="Proteomes" id="UP000178448"/>
    </source>
</evidence>
<dbReference type="STRING" id="1798374.A2Z33_02810"/>
<accession>A0A1F5YMN0</accession>